<evidence type="ECO:0000313" key="8">
    <source>
        <dbReference type="Proteomes" id="UP000821866"/>
    </source>
</evidence>
<sequence>MLTRMRDGTSARSVSLVLGAQEYVVPTRFPGQFYALVQSPQQFKQLLMVGSLDRYFQVARCYRDEGARPDRQPEFTQLDLEMSFATAEDVMQLTESLLVAAWLRPPLAAKHKQEPDREGAFCLQKPFPIMTYAEAVQRYGTEKPDLRLTGMLKFIFVIPSTRTSAFVISVVVD</sequence>
<dbReference type="PANTHER" id="PTHR22594">
    <property type="entry name" value="ASPARTYL/LYSYL-TRNA SYNTHETASE"/>
    <property type="match status" value="1"/>
</dbReference>
<dbReference type="InterPro" id="IPR004364">
    <property type="entry name" value="Aa-tRNA-synt_II"/>
</dbReference>
<dbReference type="PANTHER" id="PTHR22594:SF5">
    <property type="entry name" value="ASPARTATE--TRNA LIGASE, MITOCHONDRIAL"/>
    <property type="match status" value="1"/>
</dbReference>
<dbReference type="GO" id="GO:0004815">
    <property type="term" value="F:aspartate-tRNA ligase activity"/>
    <property type="evidence" value="ECO:0007669"/>
    <property type="project" value="TreeGrafter"/>
</dbReference>
<dbReference type="InterPro" id="IPR002312">
    <property type="entry name" value="Asp/Asn-tRNA-synth_IIb"/>
</dbReference>
<keyword evidence="2" id="KW-0547">Nucleotide-binding</keyword>
<evidence type="ECO:0000256" key="4">
    <source>
        <dbReference type="ARBA" id="ARBA00022917"/>
    </source>
</evidence>
<dbReference type="PRINTS" id="PR01042">
    <property type="entry name" value="TRNASYNTHASP"/>
</dbReference>
<keyword evidence="8" id="KW-1185">Reference proteome</keyword>
<dbReference type="GO" id="GO:0006422">
    <property type="term" value="P:aspartyl-tRNA aminoacylation"/>
    <property type="evidence" value="ECO:0007669"/>
    <property type="project" value="TreeGrafter"/>
</dbReference>
<comment type="caution">
    <text evidence="7">The sequence shown here is derived from an EMBL/GenBank/DDBJ whole genome shotgun (WGS) entry which is preliminary data.</text>
</comment>
<keyword evidence="3" id="KW-0067">ATP-binding</keyword>
<evidence type="ECO:0000256" key="2">
    <source>
        <dbReference type="ARBA" id="ARBA00022741"/>
    </source>
</evidence>
<keyword evidence="1" id="KW-0436">Ligase</keyword>
<dbReference type="Gene3D" id="3.30.930.10">
    <property type="entry name" value="Bira Bifunctional Protein, Domain 2"/>
    <property type="match status" value="1"/>
</dbReference>
<name>A0A9J6EHU7_RHIMP</name>
<dbReference type="Pfam" id="PF00152">
    <property type="entry name" value="tRNA-synt_2"/>
    <property type="match status" value="1"/>
</dbReference>
<gene>
    <name evidence="7" type="ORF">HPB51_015545</name>
</gene>
<evidence type="ECO:0000313" key="7">
    <source>
        <dbReference type="EMBL" id="KAH8033709.1"/>
    </source>
</evidence>
<dbReference type="GO" id="GO:0005739">
    <property type="term" value="C:mitochondrion"/>
    <property type="evidence" value="ECO:0007669"/>
    <property type="project" value="TreeGrafter"/>
</dbReference>
<reference evidence="7" key="1">
    <citation type="journal article" date="2020" name="Cell">
        <title>Large-Scale Comparative Analyses of Tick Genomes Elucidate Their Genetic Diversity and Vector Capacities.</title>
        <authorList>
            <consortium name="Tick Genome and Microbiome Consortium (TIGMIC)"/>
            <person name="Jia N."/>
            <person name="Wang J."/>
            <person name="Shi W."/>
            <person name="Du L."/>
            <person name="Sun Y."/>
            <person name="Zhan W."/>
            <person name="Jiang J.F."/>
            <person name="Wang Q."/>
            <person name="Zhang B."/>
            <person name="Ji P."/>
            <person name="Bell-Sakyi L."/>
            <person name="Cui X.M."/>
            <person name="Yuan T.T."/>
            <person name="Jiang B.G."/>
            <person name="Yang W.F."/>
            <person name="Lam T.T."/>
            <person name="Chang Q.C."/>
            <person name="Ding S.J."/>
            <person name="Wang X.J."/>
            <person name="Zhu J.G."/>
            <person name="Ruan X.D."/>
            <person name="Zhao L."/>
            <person name="Wei J.T."/>
            <person name="Ye R.Z."/>
            <person name="Que T.C."/>
            <person name="Du C.H."/>
            <person name="Zhou Y.H."/>
            <person name="Cheng J.X."/>
            <person name="Dai P.F."/>
            <person name="Guo W.B."/>
            <person name="Han X.H."/>
            <person name="Huang E.J."/>
            <person name="Li L.F."/>
            <person name="Wei W."/>
            <person name="Gao Y.C."/>
            <person name="Liu J.Z."/>
            <person name="Shao H.Z."/>
            <person name="Wang X."/>
            <person name="Wang C.C."/>
            <person name="Yang T.C."/>
            <person name="Huo Q.B."/>
            <person name="Li W."/>
            <person name="Chen H.Y."/>
            <person name="Chen S.E."/>
            <person name="Zhou L.G."/>
            <person name="Ni X.B."/>
            <person name="Tian J.H."/>
            <person name="Sheng Y."/>
            <person name="Liu T."/>
            <person name="Pan Y.S."/>
            <person name="Xia L.Y."/>
            <person name="Li J."/>
            <person name="Zhao F."/>
            <person name="Cao W.C."/>
        </authorList>
    </citation>
    <scope>NUCLEOTIDE SEQUENCE</scope>
    <source>
        <strain evidence="7">Rmic-2018</strain>
    </source>
</reference>
<evidence type="ECO:0000256" key="5">
    <source>
        <dbReference type="ARBA" id="ARBA00023146"/>
    </source>
</evidence>
<evidence type="ECO:0000256" key="1">
    <source>
        <dbReference type="ARBA" id="ARBA00022598"/>
    </source>
</evidence>
<keyword evidence="4" id="KW-0648">Protein biosynthesis</keyword>
<dbReference type="VEuPathDB" id="VectorBase:LOC119160833"/>
<accession>A0A9J6EHU7</accession>
<dbReference type="SUPFAM" id="SSF55681">
    <property type="entry name" value="Class II aaRS and biotin synthetases"/>
    <property type="match status" value="1"/>
</dbReference>
<proteinExistence type="predicted"/>
<feature type="domain" description="Aminoacyl-tRNA synthetase class II (D/K/N)" evidence="6">
    <location>
        <begin position="19"/>
        <end position="154"/>
    </location>
</feature>
<dbReference type="Proteomes" id="UP000821866">
    <property type="component" value="Chromosome 2"/>
</dbReference>
<dbReference type="EMBL" id="JABSTU010000004">
    <property type="protein sequence ID" value="KAH8033709.1"/>
    <property type="molecule type" value="Genomic_DNA"/>
</dbReference>
<organism evidence="7 8">
    <name type="scientific">Rhipicephalus microplus</name>
    <name type="common">Cattle tick</name>
    <name type="synonym">Boophilus microplus</name>
    <dbReference type="NCBI Taxonomy" id="6941"/>
    <lineage>
        <taxon>Eukaryota</taxon>
        <taxon>Metazoa</taxon>
        <taxon>Ecdysozoa</taxon>
        <taxon>Arthropoda</taxon>
        <taxon>Chelicerata</taxon>
        <taxon>Arachnida</taxon>
        <taxon>Acari</taxon>
        <taxon>Parasitiformes</taxon>
        <taxon>Ixodida</taxon>
        <taxon>Ixodoidea</taxon>
        <taxon>Ixodidae</taxon>
        <taxon>Rhipicephalinae</taxon>
        <taxon>Rhipicephalus</taxon>
        <taxon>Boophilus</taxon>
    </lineage>
</organism>
<evidence type="ECO:0000259" key="6">
    <source>
        <dbReference type="Pfam" id="PF00152"/>
    </source>
</evidence>
<dbReference type="InterPro" id="IPR045864">
    <property type="entry name" value="aa-tRNA-synth_II/BPL/LPL"/>
</dbReference>
<keyword evidence="5" id="KW-0030">Aminoacyl-tRNA synthetase</keyword>
<evidence type="ECO:0000256" key="3">
    <source>
        <dbReference type="ARBA" id="ARBA00022840"/>
    </source>
</evidence>
<reference evidence="7" key="2">
    <citation type="submission" date="2021-09" db="EMBL/GenBank/DDBJ databases">
        <authorList>
            <person name="Jia N."/>
            <person name="Wang J."/>
            <person name="Shi W."/>
            <person name="Du L."/>
            <person name="Sun Y."/>
            <person name="Zhan W."/>
            <person name="Jiang J."/>
            <person name="Wang Q."/>
            <person name="Zhang B."/>
            <person name="Ji P."/>
            <person name="Sakyi L.B."/>
            <person name="Cui X."/>
            <person name="Yuan T."/>
            <person name="Jiang B."/>
            <person name="Yang W."/>
            <person name="Lam T.T.-Y."/>
            <person name="Chang Q."/>
            <person name="Ding S."/>
            <person name="Wang X."/>
            <person name="Zhu J."/>
            <person name="Ruan X."/>
            <person name="Zhao L."/>
            <person name="Wei J."/>
            <person name="Que T."/>
            <person name="Du C."/>
            <person name="Cheng J."/>
            <person name="Dai P."/>
            <person name="Han X."/>
            <person name="Huang E."/>
            <person name="Gao Y."/>
            <person name="Liu J."/>
            <person name="Shao H."/>
            <person name="Ye R."/>
            <person name="Li L."/>
            <person name="Wei W."/>
            <person name="Wang X."/>
            <person name="Wang C."/>
            <person name="Huo Q."/>
            <person name="Li W."/>
            <person name="Guo W."/>
            <person name="Chen H."/>
            <person name="Chen S."/>
            <person name="Zhou L."/>
            <person name="Zhou L."/>
            <person name="Ni X."/>
            <person name="Tian J."/>
            <person name="Zhou Y."/>
            <person name="Sheng Y."/>
            <person name="Liu T."/>
            <person name="Pan Y."/>
            <person name="Xia L."/>
            <person name="Li J."/>
            <person name="Zhao F."/>
            <person name="Cao W."/>
        </authorList>
    </citation>
    <scope>NUCLEOTIDE SEQUENCE</scope>
    <source>
        <strain evidence="7">Rmic-2018</strain>
        <tissue evidence="7">Larvae</tissue>
    </source>
</reference>
<dbReference type="AlphaFoldDB" id="A0A9J6EHU7"/>
<dbReference type="GO" id="GO:0005524">
    <property type="term" value="F:ATP binding"/>
    <property type="evidence" value="ECO:0007669"/>
    <property type="project" value="UniProtKB-KW"/>
</dbReference>
<protein>
    <recommendedName>
        <fullName evidence="6">Aminoacyl-tRNA synthetase class II (D/K/N) domain-containing protein</fullName>
    </recommendedName>
</protein>